<evidence type="ECO:0000259" key="1">
    <source>
        <dbReference type="Pfam" id="PF03457"/>
    </source>
</evidence>
<name>A0A1E7FTY1_9STRA</name>
<feature type="domain" description="Helicase-associated" evidence="1">
    <location>
        <begin position="198"/>
        <end position="259"/>
    </location>
</feature>
<reference evidence="2 3" key="1">
    <citation type="submission" date="2016-09" db="EMBL/GenBank/DDBJ databases">
        <title>Extensive genetic diversity and differential bi-allelic expression allows diatom success in the polar Southern Ocean.</title>
        <authorList>
            <consortium name="DOE Joint Genome Institute"/>
            <person name="Mock T."/>
            <person name="Otillar R.P."/>
            <person name="Strauss J."/>
            <person name="Dupont C."/>
            <person name="Frickenhaus S."/>
            <person name="Maumus F."/>
            <person name="Mcmullan M."/>
            <person name="Sanges R."/>
            <person name="Schmutz J."/>
            <person name="Toseland A."/>
            <person name="Valas R."/>
            <person name="Veluchamy A."/>
            <person name="Ward B.J."/>
            <person name="Allen A."/>
            <person name="Barry K."/>
            <person name="Falciatore A."/>
            <person name="Ferrante M."/>
            <person name="Fortunato A.E."/>
            <person name="Gloeckner G."/>
            <person name="Gruber A."/>
            <person name="Hipkin R."/>
            <person name="Janech M."/>
            <person name="Kroth P."/>
            <person name="Leese F."/>
            <person name="Lindquist E."/>
            <person name="Lyon B.R."/>
            <person name="Martin J."/>
            <person name="Mayer C."/>
            <person name="Parker M."/>
            <person name="Quesneville H."/>
            <person name="Raymond J."/>
            <person name="Uhlig C."/>
            <person name="Valentin K.U."/>
            <person name="Worden A.Z."/>
            <person name="Armbrust E.V."/>
            <person name="Bowler C."/>
            <person name="Green B."/>
            <person name="Moulton V."/>
            <person name="Van Oosterhout C."/>
            <person name="Grigoriev I."/>
        </authorList>
    </citation>
    <scope>NUCLEOTIDE SEQUENCE [LARGE SCALE GENOMIC DNA]</scope>
    <source>
        <strain evidence="2 3">CCMP1102</strain>
    </source>
</reference>
<proteinExistence type="predicted"/>
<keyword evidence="3" id="KW-1185">Reference proteome</keyword>
<evidence type="ECO:0000313" key="3">
    <source>
        <dbReference type="Proteomes" id="UP000095751"/>
    </source>
</evidence>
<dbReference type="InterPro" id="IPR005114">
    <property type="entry name" value="Helicase_assoc"/>
</dbReference>
<feature type="domain" description="Helicase-associated" evidence="1">
    <location>
        <begin position="131"/>
        <end position="191"/>
    </location>
</feature>
<accession>A0A1E7FTY1</accession>
<evidence type="ECO:0000313" key="2">
    <source>
        <dbReference type="EMBL" id="OEU21608.1"/>
    </source>
</evidence>
<protein>
    <recommendedName>
        <fullName evidence="1">Helicase-associated domain-containing protein</fullName>
    </recommendedName>
</protein>
<dbReference type="EMBL" id="KV784354">
    <property type="protein sequence ID" value="OEU21608.1"/>
    <property type="molecule type" value="Genomic_DNA"/>
</dbReference>
<dbReference type="Proteomes" id="UP000095751">
    <property type="component" value="Unassembled WGS sequence"/>
</dbReference>
<dbReference type="AlphaFoldDB" id="A0A1E7FTY1"/>
<feature type="domain" description="Helicase-associated" evidence="1">
    <location>
        <begin position="266"/>
        <end position="322"/>
    </location>
</feature>
<dbReference type="KEGG" id="fcy:FRACYDRAFT_181410"/>
<organism evidence="2 3">
    <name type="scientific">Fragilariopsis cylindrus CCMP1102</name>
    <dbReference type="NCBI Taxonomy" id="635003"/>
    <lineage>
        <taxon>Eukaryota</taxon>
        <taxon>Sar</taxon>
        <taxon>Stramenopiles</taxon>
        <taxon>Ochrophyta</taxon>
        <taxon>Bacillariophyta</taxon>
        <taxon>Bacillariophyceae</taxon>
        <taxon>Bacillariophycidae</taxon>
        <taxon>Bacillariales</taxon>
        <taxon>Bacillariaceae</taxon>
        <taxon>Fragilariopsis</taxon>
    </lineage>
</organism>
<feature type="domain" description="Helicase-associated" evidence="1">
    <location>
        <begin position="1"/>
        <end position="56"/>
    </location>
</feature>
<dbReference type="Pfam" id="PF03457">
    <property type="entry name" value="HA"/>
    <property type="match status" value="5"/>
</dbReference>
<sequence length="334" mass="40012">MLERFIAYNKKHNSPLVPYRYNNDPQLGRWVSNQRRSYKRDGLHPGQIELLESNGFVWDVLEHEWDENFQLLIEYKDREGHCKVPQNHKIDGANLGRWCSRQCYNKNRGTLDNVKEKQLNELGMVLDRYEFEWSENIKILIEYKEREGHCNVPYSHKEDGANLGLWLSRQRHCKKIGTLDIVKEKQLEELGTVWDAFEHEWDENIKLLIKYKDKEGNCNVPYNHKEEGANLGRWLIHQRYFKKRGTLDAVKEKQLEELGIVWNVNEHGWDEFSKLLIEYKHREGHCKVPRDHKEDGKNLGKWYSRQKYGKLSEVRQERLREISVIRDDPRTGTE</sequence>
<dbReference type="PANTHER" id="PTHR33418:SF1">
    <property type="entry name" value="HELICASE-ASSOCIATED DOMAIN-CONTAINING PROTEIN"/>
    <property type="match status" value="1"/>
</dbReference>
<feature type="domain" description="Helicase-associated" evidence="1">
    <location>
        <begin position="62"/>
        <end position="124"/>
    </location>
</feature>
<dbReference type="PANTHER" id="PTHR33418">
    <property type="entry name" value="HELICASE-ASSOCIATED"/>
    <property type="match status" value="1"/>
</dbReference>
<dbReference type="OrthoDB" id="70932at2759"/>
<gene>
    <name evidence="2" type="ORF">FRACYDRAFT_181410</name>
</gene>
<dbReference type="InParanoid" id="A0A1E7FTY1"/>
<dbReference type="Gene3D" id="6.10.140.530">
    <property type="match status" value="5"/>
</dbReference>